<dbReference type="InterPro" id="IPR029149">
    <property type="entry name" value="Creatin/AminoP/Spt16_N"/>
</dbReference>
<dbReference type="Gene3D" id="3.90.230.10">
    <property type="entry name" value="Creatinase/methionine aminopeptidase superfamily"/>
    <property type="match status" value="1"/>
</dbReference>
<evidence type="ECO:0000259" key="1">
    <source>
        <dbReference type="Pfam" id="PF00557"/>
    </source>
</evidence>
<dbReference type="Pfam" id="PF00557">
    <property type="entry name" value="Peptidase_M24"/>
    <property type="match status" value="1"/>
</dbReference>
<keyword evidence="4" id="KW-1185">Reference proteome</keyword>
<comment type="caution">
    <text evidence="3">The sequence shown here is derived from an EMBL/GenBank/DDBJ whole genome shotgun (WGS) entry which is preliminary data.</text>
</comment>
<dbReference type="SUPFAM" id="SSF53092">
    <property type="entry name" value="Creatinase/prolidase N-terminal domain"/>
    <property type="match status" value="1"/>
</dbReference>
<dbReference type="Pfam" id="PF01321">
    <property type="entry name" value="Creatinase_N"/>
    <property type="match status" value="1"/>
</dbReference>
<evidence type="ECO:0000313" key="3">
    <source>
        <dbReference type="EMBL" id="KPL75989.1"/>
    </source>
</evidence>
<dbReference type="InterPro" id="IPR036005">
    <property type="entry name" value="Creatinase/aminopeptidase-like"/>
</dbReference>
<organism evidence="3 4">
    <name type="scientific">Bellilinea caldifistulae</name>
    <dbReference type="NCBI Taxonomy" id="360411"/>
    <lineage>
        <taxon>Bacteria</taxon>
        <taxon>Bacillati</taxon>
        <taxon>Chloroflexota</taxon>
        <taxon>Anaerolineae</taxon>
        <taxon>Anaerolineales</taxon>
        <taxon>Anaerolineaceae</taxon>
        <taxon>Bellilinea</taxon>
    </lineage>
</organism>
<dbReference type="EMBL" id="LGHJ01000013">
    <property type="protein sequence ID" value="KPL75989.1"/>
    <property type="molecule type" value="Genomic_DNA"/>
</dbReference>
<dbReference type="InterPro" id="IPR000587">
    <property type="entry name" value="Creatinase_N"/>
</dbReference>
<dbReference type="InterPro" id="IPR050659">
    <property type="entry name" value="Peptidase_M24B"/>
</dbReference>
<evidence type="ECO:0000313" key="4">
    <source>
        <dbReference type="Proteomes" id="UP000050514"/>
    </source>
</evidence>
<feature type="domain" description="Creatinase N-terminal" evidence="2">
    <location>
        <begin position="1"/>
        <end position="127"/>
    </location>
</feature>
<evidence type="ECO:0000259" key="2">
    <source>
        <dbReference type="Pfam" id="PF01321"/>
    </source>
</evidence>
<dbReference type="AlphaFoldDB" id="A0A0P6Y2W0"/>
<sequence length="356" mass="38966">MNAASLDAIALNPSPSLVYLTGLHFHLSERPTTLIIAPPYPPLLIVPELEFEKGRQSRLPLQLIPFGENPAEWEKAFQQAAETCRLDGKVVGVEPARFRFLEWQFISNAAREVRVVSAEPALSVLRLRKDEQELAAMRRAVQIAEQAFEQTLPLIKPGITERELAAELTVALLRCGSAPELPFAPIVAFGANSANPHAVPGDTPLKPGELVLFDWGASYQDYFSDITRTLALGDPGEELRRIYQVVLQANQQGRATGKPGVPAGAIDRAARQVIEQAGYGEFFIHRTGHGLGMESHEPPYLYAENPLSLESGMVYTVEPGIYLPGKGGVRIEDDVVITSDGCQSLTTLPRELILLD</sequence>
<dbReference type="Proteomes" id="UP000050514">
    <property type="component" value="Unassembled WGS sequence"/>
</dbReference>
<dbReference type="SUPFAM" id="SSF55920">
    <property type="entry name" value="Creatinase/aminopeptidase"/>
    <property type="match status" value="1"/>
</dbReference>
<protein>
    <submittedName>
        <fullName evidence="3">Peptidase M24</fullName>
    </submittedName>
</protein>
<reference evidence="3 4" key="1">
    <citation type="submission" date="2015-07" db="EMBL/GenBank/DDBJ databases">
        <title>Draft genome of Bellilinea caldifistulae DSM 17877.</title>
        <authorList>
            <person name="Hemp J."/>
            <person name="Ward L.M."/>
            <person name="Pace L.A."/>
            <person name="Fischer W.W."/>
        </authorList>
    </citation>
    <scope>NUCLEOTIDE SEQUENCE [LARGE SCALE GENOMIC DNA]</scope>
    <source>
        <strain evidence="3 4">GOMI-1</strain>
    </source>
</reference>
<feature type="domain" description="Peptidase M24" evidence="1">
    <location>
        <begin position="136"/>
        <end position="338"/>
    </location>
</feature>
<name>A0A0P6Y2W0_9CHLR</name>
<dbReference type="STRING" id="360411.AC812_08105"/>
<dbReference type="InterPro" id="IPR000994">
    <property type="entry name" value="Pept_M24"/>
</dbReference>
<dbReference type="OrthoDB" id="9806388at2"/>
<gene>
    <name evidence="3" type="ORF">AC812_08105</name>
</gene>
<dbReference type="CDD" id="cd01092">
    <property type="entry name" value="APP-like"/>
    <property type="match status" value="1"/>
</dbReference>
<dbReference type="PANTHER" id="PTHR46112">
    <property type="entry name" value="AMINOPEPTIDASE"/>
    <property type="match status" value="1"/>
</dbReference>
<dbReference type="Gene3D" id="3.40.350.10">
    <property type="entry name" value="Creatinase/prolidase N-terminal domain"/>
    <property type="match status" value="1"/>
</dbReference>
<proteinExistence type="predicted"/>
<dbReference type="PANTHER" id="PTHR46112:SF3">
    <property type="entry name" value="AMINOPEPTIDASE YPDF"/>
    <property type="match status" value="1"/>
</dbReference>
<accession>A0A0P6Y2W0</accession>